<dbReference type="GO" id="GO:0005886">
    <property type="term" value="C:plasma membrane"/>
    <property type="evidence" value="ECO:0007669"/>
    <property type="project" value="UniProtKB-SubCell"/>
</dbReference>
<dbReference type="InterPro" id="IPR050297">
    <property type="entry name" value="LipidA_mod_glycosyltrf_83"/>
</dbReference>
<reference evidence="10 11" key="1">
    <citation type="journal article" date="2020" name="Microb. Ecol.">
        <title>Ecogenomics of the Marine Benthic Filamentous Cyanobacterium Adonisia.</title>
        <authorList>
            <person name="Walter J.M."/>
            <person name="Coutinho F.H."/>
            <person name="Leomil L."/>
            <person name="Hargreaves P.I."/>
            <person name="Campeao M.E."/>
            <person name="Vieira V.V."/>
            <person name="Silva B.S."/>
            <person name="Fistarol G.O."/>
            <person name="Salomon P.S."/>
            <person name="Sawabe T."/>
            <person name="Mino S."/>
            <person name="Hosokawa M."/>
            <person name="Miyashita H."/>
            <person name="Maruyama F."/>
            <person name="van Verk M.C."/>
            <person name="Dutilh B.E."/>
            <person name="Thompson C.C."/>
            <person name="Thompson F.L."/>
        </authorList>
    </citation>
    <scope>NUCLEOTIDE SEQUENCE [LARGE SCALE GENOMIC DNA]</scope>
    <source>
        <strain evidence="10 11">CCMR0082</strain>
    </source>
</reference>
<feature type="transmembrane region" description="Helical" evidence="8">
    <location>
        <begin position="360"/>
        <end position="383"/>
    </location>
</feature>
<keyword evidence="7 8" id="KW-0472">Membrane</keyword>
<evidence type="ECO:0000313" key="11">
    <source>
        <dbReference type="Proteomes" id="UP000473574"/>
    </source>
</evidence>
<feature type="transmembrane region" description="Helical" evidence="8">
    <location>
        <begin position="180"/>
        <end position="205"/>
    </location>
</feature>
<evidence type="ECO:0000256" key="8">
    <source>
        <dbReference type="SAM" id="Phobius"/>
    </source>
</evidence>
<dbReference type="GO" id="GO:0009103">
    <property type="term" value="P:lipopolysaccharide biosynthetic process"/>
    <property type="evidence" value="ECO:0007669"/>
    <property type="project" value="UniProtKB-ARBA"/>
</dbReference>
<evidence type="ECO:0000256" key="1">
    <source>
        <dbReference type="ARBA" id="ARBA00004651"/>
    </source>
</evidence>
<evidence type="ECO:0000256" key="7">
    <source>
        <dbReference type="ARBA" id="ARBA00023136"/>
    </source>
</evidence>
<evidence type="ECO:0000259" key="9">
    <source>
        <dbReference type="Pfam" id="PF13231"/>
    </source>
</evidence>
<dbReference type="GO" id="GO:0016763">
    <property type="term" value="F:pentosyltransferase activity"/>
    <property type="evidence" value="ECO:0007669"/>
    <property type="project" value="TreeGrafter"/>
</dbReference>
<dbReference type="InterPro" id="IPR038731">
    <property type="entry name" value="RgtA/B/C-like"/>
</dbReference>
<protein>
    <recommendedName>
        <fullName evidence="9">Glycosyltransferase RgtA/B/C/D-like domain-containing protein</fullName>
    </recommendedName>
</protein>
<evidence type="ECO:0000313" key="10">
    <source>
        <dbReference type="EMBL" id="NEZ63882.1"/>
    </source>
</evidence>
<dbReference type="AlphaFoldDB" id="A0A6M0S7U7"/>
<feature type="transmembrane region" description="Helical" evidence="8">
    <location>
        <begin position="112"/>
        <end position="133"/>
    </location>
</feature>
<evidence type="ECO:0000256" key="6">
    <source>
        <dbReference type="ARBA" id="ARBA00022989"/>
    </source>
</evidence>
<accession>A0A6M0S7U7</accession>
<keyword evidence="5 8" id="KW-0812">Transmembrane</keyword>
<evidence type="ECO:0000256" key="5">
    <source>
        <dbReference type="ARBA" id="ARBA00022692"/>
    </source>
</evidence>
<feature type="domain" description="Glycosyltransferase RgtA/B/C/D-like" evidence="9">
    <location>
        <begin position="74"/>
        <end position="190"/>
    </location>
</feature>
<evidence type="ECO:0000256" key="3">
    <source>
        <dbReference type="ARBA" id="ARBA00022676"/>
    </source>
</evidence>
<evidence type="ECO:0000256" key="2">
    <source>
        <dbReference type="ARBA" id="ARBA00022475"/>
    </source>
</evidence>
<feature type="transmembrane region" description="Helical" evidence="8">
    <location>
        <begin position="334"/>
        <end position="353"/>
    </location>
</feature>
<gene>
    <name evidence="10" type="ORF">D0962_13980</name>
</gene>
<feature type="transmembrane region" description="Helical" evidence="8">
    <location>
        <begin position="20"/>
        <end position="39"/>
    </location>
</feature>
<feature type="transmembrane region" description="Helical" evidence="8">
    <location>
        <begin position="140"/>
        <end position="160"/>
    </location>
</feature>
<comment type="subcellular location">
    <subcellularLocation>
        <location evidence="1">Cell membrane</location>
        <topology evidence="1">Multi-pass membrane protein</topology>
    </subcellularLocation>
</comment>
<organism evidence="10 11">
    <name type="scientific">Adonisia turfae CCMR0082</name>
    <dbReference type="NCBI Taxonomy" id="2304604"/>
    <lineage>
        <taxon>Bacteria</taxon>
        <taxon>Bacillati</taxon>
        <taxon>Cyanobacteriota</taxon>
        <taxon>Adonisia</taxon>
        <taxon>Adonisia turfae</taxon>
    </lineage>
</organism>
<keyword evidence="3" id="KW-0328">Glycosyltransferase</keyword>
<dbReference type="PANTHER" id="PTHR33908:SF11">
    <property type="entry name" value="MEMBRANE PROTEIN"/>
    <property type="match status" value="1"/>
</dbReference>
<dbReference type="Pfam" id="PF13231">
    <property type="entry name" value="PMT_2"/>
    <property type="match status" value="1"/>
</dbReference>
<proteinExistence type="predicted"/>
<sequence>MKLDQISPVEKTYQNTRLNVQQWLPITLLMLLATVLYFYRINAEGLWLDELSSIEDSQLPAIQSGRNLLRPLYYILLTGWKQFGSSDAWLRSLSVVFAIASIFLIYRLGSRLLGKVEGVAAAAFLAFSPLFINHVQEVRMYVLSACLGIAGTWYLAKALMEEPTDKTGAPSHVSLAAWCIFRWLAILAVPLNVVLLLPDVVIYGLRFRQQRAALIRFAGWLILILVLWSPFVLSVFQAIAPDSTYASHHPGRNPPGLSNVVRTLKFWTVWPFSVQTNAIASSFYRFFTFLLAGLIGLALFQKHKSPQVLWAAAWFALPLLPILAFSYISIPIWVNRYLVFVSPYLFLLLAAGLSRLWRQWRIAAIVVSLAYLIAVSGGLVRYYTVQDRPDYKFIVETIEQYEQPEDVVVWSLFARKLVLSHYYQGSLEIYSNKSRGIKSEAEIGQWLDNFPDAPTRLWLVLKVKEQDYPNFEQQIKAQYNVEETFAYEQGSKVLLLTQR</sequence>
<keyword evidence="4" id="KW-0808">Transferase</keyword>
<dbReference type="Proteomes" id="UP000473574">
    <property type="component" value="Unassembled WGS sequence"/>
</dbReference>
<comment type="caution">
    <text evidence="10">The sequence shown here is derived from an EMBL/GenBank/DDBJ whole genome shotgun (WGS) entry which is preliminary data.</text>
</comment>
<evidence type="ECO:0000256" key="4">
    <source>
        <dbReference type="ARBA" id="ARBA00022679"/>
    </source>
</evidence>
<dbReference type="RefSeq" id="WP_163663739.1">
    <property type="nucleotide sequence ID" value="NZ_QZCE01000002.1"/>
</dbReference>
<keyword evidence="2" id="KW-1003">Cell membrane</keyword>
<feature type="transmembrane region" description="Helical" evidence="8">
    <location>
        <begin position="283"/>
        <end position="301"/>
    </location>
</feature>
<dbReference type="EMBL" id="QZCE01000002">
    <property type="protein sequence ID" value="NEZ63882.1"/>
    <property type="molecule type" value="Genomic_DNA"/>
</dbReference>
<dbReference type="PANTHER" id="PTHR33908">
    <property type="entry name" value="MANNOSYLTRANSFERASE YKCB-RELATED"/>
    <property type="match status" value="1"/>
</dbReference>
<keyword evidence="6 8" id="KW-1133">Transmembrane helix</keyword>
<feature type="transmembrane region" description="Helical" evidence="8">
    <location>
        <begin position="308"/>
        <end position="328"/>
    </location>
</feature>
<name>A0A6M0S7U7_9CYAN</name>
<feature type="transmembrane region" description="Helical" evidence="8">
    <location>
        <begin position="217"/>
        <end position="240"/>
    </location>
</feature>
<feature type="transmembrane region" description="Helical" evidence="8">
    <location>
        <begin position="88"/>
        <end position="106"/>
    </location>
</feature>